<keyword evidence="1" id="KW-0732">Signal</keyword>
<protein>
    <submittedName>
        <fullName evidence="2">Basic tail secreted protein</fullName>
    </submittedName>
</protein>
<sequence>MDSYKGMLIFALIVFHSMNLQLCQGDGQVKSNNSATSIEKCNKECSKQVKCPDGCICGRLGDNENGTCYDISGSGEYDYSSPNYEEIEKATPIPKQE</sequence>
<organism evidence="2">
    <name type="scientific">Rhipicephalus appendiculatus</name>
    <name type="common">Brown ear tick</name>
    <dbReference type="NCBI Taxonomy" id="34631"/>
    <lineage>
        <taxon>Eukaryota</taxon>
        <taxon>Metazoa</taxon>
        <taxon>Ecdysozoa</taxon>
        <taxon>Arthropoda</taxon>
        <taxon>Chelicerata</taxon>
        <taxon>Arachnida</taxon>
        <taxon>Acari</taxon>
        <taxon>Parasitiformes</taxon>
        <taxon>Ixodida</taxon>
        <taxon>Ixodoidea</taxon>
        <taxon>Ixodidae</taxon>
        <taxon>Rhipicephalinae</taxon>
        <taxon>Rhipicephalus</taxon>
        <taxon>Rhipicephalus</taxon>
    </lineage>
</organism>
<dbReference type="EMBL" id="GEDV01001914">
    <property type="protein sequence ID" value="JAP86643.1"/>
    <property type="molecule type" value="Transcribed_RNA"/>
</dbReference>
<name>A0A131Z5G1_RHIAP</name>
<feature type="chain" id="PRO_5007286853" evidence="1">
    <location>
        <begin position="26"/>
        <end position="97"/>
    </location>
</feature>
<accession>A0A131Z5G1</accession>
<proteinExistence type="predicted"/>
<feature type="signal peptide" evidence="1">
    <location>
        <begin position="1"/>
        <end position="25"/>
    </location>
</feature>
<evidence type="ECO:0000313" key="2">
    <source>
        <dbReference type="EMBL" id="JAP86643.1"/>
    </source>
</evidence>
<dbReference type="AlphaFoldDB" id="A0A131Z5G1"/>
<reference evidence="2" key="1">
    <citation type="journal article" date="2016" name="Ticks Tick Borne Dis.">
        <title>De novo assembly and annotation of the salivary gland transcriptome of Rhipicephalus appendiculatus male and female ticks during blood feeding.</title>
        <authorList>
            <person name="de Castro M.H."/>
            <person name="de Klerk D."/>
            <person name="Pienaar R."/>
            <person name="Latif A.A."/>
            <person name="Rees D.J."/>
            <person name="Mans B.J."/>
        </authorList>
    </citation>
    <scope>NUCLEOTIDE SEQUENCE</scope>
    <source>
        <tissue evidence="2">Salivary glands</tissue>
    </source>
</reference>
<evidence type="ECO:0000256" key="1">
    <source>
        <dbReference type="SAM" id="SignalP"/>
    </source>
</evidence>